<feature type="domain" description="Aminoacyl-tRNA synthetase class Ia" evidence="12">
    <location>
        <begin position="19"/>
        <end position="109"/>
    </location>
</feature>
<dbReference type="InterPro" id="IPR004493">
    <property type="entry name" value="Leu-tRNA-synth_Ia_arc/euk"/>
</dbReference>
<feature type="compositionally biased region" description="Polar residues" evidence="11">
    <location>
        <begin position="108"/>
        <end position="129"/>
    </location>
</feature>
<dbReference type="PANTHER" id="PTHR45794:SF1">
    <property type="entry name" value="LEUCINE--TRNA LIGASE, CYTOPLASMIC"/>
    <property type="match status" value="1"/>
</dbReference>
<feature type="domain" description="Methionyl/Leucyl tRNA synthetase" evidence="14">
    <location>
        <begin position="687"/>
        <end position="786"/>
    </location>
</feature>
<dbReference type="EMBL" id="JARBJD010000007">
    <property type="protein sequence ID" value="KAK2963223.1"/>
    <property type="molecule type" value="Genomic_DNA"/>
</dbReference>
<evidence type="ECO:0000256" key="11">
    <source>
        <dbReference type="SAM" id="MobiDB-lite"/>
    </source>
</evidence>
<accession>A0ABQ9YHI1</accession>
<keyword evidence="4 10" id="KW-0547">Nucleotide-binding</keyword>
<comment type="catalytic activity">
    <reaction evidence="9">
        <text>tRNA(Leu) + L-leucine + ATP = L-leucyl-tRNA(Leu) + AMP + diphosphate</text>
        <dbReference type="Rhea" id="RHEA:11688"/>
        <dbReference type="Rhea" id="RHEA-COMP:9613"/>
        <dbReference type="Rhea" id="RHEA-COMP:9622"/>
        <dbReference type="ChEBI" id="CHEBI:30616"/>
        <dbReference type="ChEBI" id="CHEBI:33019"/>
        <dbReference type="ChEBI" id="CHEBI:57427"/>
        <dbReference type="ChEBI" id="CHEBI:78442"/>
        <dbReference type="ChEBI" id="CHEBI:78494"/>
        <dbReference type="ChEBI" id="CHEBI:456215"/>
        <dbReference type="EC" id="6.1.1.4"/>
    </reaction>
</comment>
<feature type="compositionally biased region" description="Basic and acidic residues" evidence="11">
    <location>
        <begin position="1035"/>
        <end position="1047"/>
    </location>
</feature>
<evidence type="ECO:0000256" key="8">
    <source>
        <dbReference type="ARBA" id="ARBA00030520"/>
    </source>
</evidence>
<dbReference type="Gene3D" id="3.40.50.620">
    <property type="entry name" value="HUPs"/>
    <property type="match status" value="1"/>
</dbReference>
<dbReference type="InterPro" id="IPR002300">
    <property type="entry name" value="aa-tRNA-synth_Ia"/>
</dbReference>
<dbReference type="InterPro" id="IPR009008">
    <property type="entry name" value="Val/Leu/Ile-tRNA-synth_edit"/>
</dbReference>
<dbReference type="SUPFAM" id="SSF52374">
    <property type="entry name" value="Nucleotidylyl transferase"/>
    <property type="match status" value="1"/>
</dbReference>
<dbReference type="SUPFAM" id="SSF47323">
    <property type="entry name" value="Anticodon-binding domain of a subclass of class I aminoacyl-tRNA synthetases"/>
    <property type="match status" value="1"/>
</dbReference>
<evidence type="ECO:0000313" key="15">
    <source>
        <dbReference type="EMBL" id="KAK2963223.1"/>
    </source>
</evidence>
<evidence type="ECO:0000256" key="4">
    <source>
        <dbReference type="ARBA" id="ARBA00022741"/>
    </source>
</evidence>
<dbReference type="Pfam" id="PF08264">
    <property type="entry name" value="Anticodon_1"/>
    <property type="match status" value="1"/>
</dbReference>
<feature type="compositionally biased region" description="Basic and acidic residues" evidence="11">
    <location>
        <begin position="1232"/>
        <end position="1246"/>
    </location>
</feature>
<feature type="domain" description="Methionyl/Valyl/Leucyl/Isoleucyl-tRNA synthetase anticodon-binding" evidence="13">
    <location>
        <begin position="836"/>
        <end position="962"/>
    </location>
</feature>
<evidence type="ECO:0000259" key="12">
    <source>
        <dbReference type="Pfam" id="PF00133"/>
    </source>
</evidence>
<evidence type="ECO:0000256" key="6">
    <source>
        <dbReference type="ARBA" id="ARBA00022917"/>
    </source>
</evidence>
<protein>
    <recommendedName>
        <fullName evidence="2">leucine--tRNA ligase</fullName>
        <ecNumber evidence="2">6.1.1.4</ecNumber>
    </recommendedName>
    <alternativeName>
        <fullName evidence="8">Leucyl-tRNA synthetase</fullName>
    </alternativeName>
</protein>
<evidence type="ECO:0000256" key="9">
    <source>
        <dbReference type="ARBA" id="ARBA00047469"/>
    </source>
</evidence>
<dbReference type="EC" id="6.1.1.4" evidence="2"/>
<dbReference type="InterPro" id="IPR014729">
    <property type="entry name" value="Rossmann-like_a/b/a_fold"/>
</dbReference>
<evidence type="ECO:0000259" key="14">
    <source>
        <dbReference type="Pfam" id="PF09334"/>
    </source>
</evidence>
<gene>
    <name evidence="15" type="ORF">BLNAU_1756</name>
</gene>
<dbReference type="SUPFAM" id="SSF50677">
    <property type="entry name" value="ValRS/IleRS/LeuRS editing domain"/>
    <property type="match status" value="1"/>
</dbReference>
<organism evidence="15 16">
    <name type="scientific">Blattamonas nauphoetae</name>
    <dbReference type="NCBI Taxonomy" id="2049346"/>
    <lineage>
        <taxon>Eukaryota</taxon>
        <taxon>Metamonada</taxon>
        <taxon>Preaxostyla</taxon>
        <taxon>Oxymonadida</taxon>
        <taxon>Blattamonas</taxon>
    </lineage>
</organism>
<keyword evidence="16" id="KW-1185">Reference proteome</keyword>
<evidence type="ECO:0000256" key="2">
    <source>
        <dbReference type="ARBA" id="ARBA00013164"/>
    </source>
</evidence>
<feature type="region of interest" description="Disordered" evidence="11">
    <location>
        <begin position="1232"/>
        <end position="1252"/>
    </location>
</feature>
<dbReference type="Proteomes" id="UP001281761">
    <property type="component" value="Unassembled WGS sequence"/>
</dbReference>
<dbReference type="InterPro" id="IPR001412">
    <property type="entry name" value="aa-tRNA-synth_I_CS"/>
</dbReference>
<proteinExistence type="inferred from homology"/>
<comment type="caution">
    <text evidence="15">The sequence shown here is derived from an EMBL/GenBank/DDBJ whole genome shotgun (WGS) entry which is preliminary data.</text>
</comment>
<keyword evidence="5 10" id="KW-0067">ATP-binding</keyword>
<reference evidence="15 16" key="1">
    <citation type="journal article" date="2022" name="bioRxiv">
        <title>Genomics of Preaxostyla Flagellates Illuminates Evolutionary Transitions and the Path Towards Mitochondrial Loss.</title>
        <authorList>
            <person name="Novak L.V.F."/>
            <person name="Treitli S.C."/>
            <person name="Pyrih J."/>
            <person name="Halakuc P."/>
            <person name="Pipaliya S.V."/>
            <person name="Vacek V."/>
            <person name="Brzon O."/>
            <person name="Soukal P."/>
            <person name="Eme L."/>
            <person name="Dacks J.B."/>
            <person name="Karnkowska A."/>
            <person name="Elias M."/>
            <person name="Hampl V."/>
        </authorList>
    </citation>
    <scope>NUCLEOTIDE SEQUENCE [LARGE SCALE GENOMIC DNA]</scope>
    <source>
        <strain evidence="15">NAU3</strain>
        <tissue evidence="15">Gut</tissue>
    </source>
</reference>
<feature type="region of interest" description="Disordered" evidence="11">
    <location>
        <begin position="1035"/>
        <end position="1058"/>
    </location>
</feature>
<dbReference type="Pfam" id="PF09334">
    <property type="entry name" value="tRNA-synt_1g"/>
    <property type="match status" value="1"/>
</dbReference>
<dbReference type="GO" id="GO:0004823">
    <property type="term" value="F:leucine-tRNA ligase activity"/>
    <property type="evidence" value="ECO:0007669"/>
    <property type="project" value="UniProtKB-EC"/>
</dbReference>
<sequence>MADNKRTRVDQLLDIEKAITKVWEDEKAFEVDAGDIETERKDKVMLTFPFPYMNGALHLGHAFSLSKADFAAGYNAMKGKYVLFPLAFHCTGMPISAAALKIERELKSQANPTSDSPKPIEPQTQSASQEPDENDLGIKQGRSKKSKTLQKGGPNMTQMEIMEKSGIPKEDIPKFIDPQFWVEYFSPIGQKDLTTFGSLCDWRRSFVTTESNPYFDSFIRWQFNRLKCMGLIKFGERPCVYAQTDRQPCADHDRAEGEGVIPQEYTIIKLKVPKDKLPECLSSLKDDPEEVFFGAATLRPETMYGQTNCWIGYDVNYGAFRLKKGEGIIICTKRAALNLAFQNKTEEYGVVDCITMFTGKDLIGCECVPCLSPLKTIRMLPFAGVNETKGTGVVTSVPSDAPDDWWGIEELRSKPDLRTKWGVKDEWMNNLDAIRIIDVKGYEGKMIAEVFCRQIQETIEKEGTGNLQALKQDAKKESYRHSFYGGTLIVDGPYQNKSITDAKNLIRDDLIRDNYALLYYEPEKRVMSRSGDECVVAITPQWYLDYGNEDWKTKTKKALDNCNVFFPEVRHIFEYTIDWLKEWGCSRSFGLGSRLPWDNSVLIESLSDSTIYNAYYTIAHLLQGDMFGSKPGLLGIKAEDLTDGVWDAIFGLTPMDDKGDEHNPKIALATPNHTIPASVTTEHIARLQKEFKFWYPTDVRVSGKDLIRNHLTFYLFNHTAIFPEEYWPKGIRPNGFLCLNGEKMSKSTGNFYTLEGAIEQFSTSSVRLALADSGDSWDDANFLTDTADKGILRLTKELAWIETIIKKPTEESTGPLVFDPDNLCVVDASKLGFFEKVFNARMDRAVSDADNAYSKWLFREALTRGFYAICDARDAYREICSQENKAMNEDLLRKFIELSTILIAPICRQYADHVWRHELKKAKSIIRGSWPVMDNSAQKVAQDESLVEQGNYFSNVLRDARLSVTKKAPAKGKAKEPEKKKDVECVVYVRDEYFEWQQIMLTLLQELFPNEKALEVAHSESPCTCEDCIKKMDVEEDSDKPKEKKGAWEPSTNPDCIRQPSPSYIMQAIVKDMKTVHWTRAFSHEVRLLIEKYETRLSSEFGLCEAVNGMTKRLEKRIFDLATASIAGKSGGKMTTLTIPEGSTPAQAKELTKLWNVMAGDSLQFGVFMLDKAIKASTVTVFDTKRVFSESQILTESRTQIAQSMQKSIKTPIGKLEVQVVSVPATLTEDELSAKLDPSNKTKPAESEFPPVALRAVPNKPKFKITETEAQ</sequence>
<feature type="region of interest" description="Disordered" evidence="11">
    <location>
        <begin position="107"/>
        <end position="155"/>
    </location>
</feature>
<evidence type="ECO:0000259" key="13">
    <source>
        <dbReference type="Pfam" id="PF08264"/>
    </source>
</evidence>
<keyword evidence="6 10" id="KW-0648">Protein biosynthesis</keyword>
<name>A0ABQ9YHI1_9EUKA</name>
<evidence type="ECO:0000256" key="1">
    <source>
        <dbReference type="ARBA" id="ARBA00005594"/>
    </source>
</evidence>
<dbReference type="InterPro" id="IPR009080">
    <property type="entry name" value="tRNAsynth_Ia_anticodon-bd"/>
</dbReference>
<dbReference type="InterPro" id="IPR013155">
    <property type="entry name" value="M/V/L/I-tRNA-synth_anticd-bd"/>
</dbReference>
<evidence type="ECO:0000313" key="16">
    <source>
        <dbReference type="Proteomes" id="UP001281761"/>
    </source>
</evidence>
<dbReference type="InterPro" id="IPR015413">
    <property type="entry name" value="Methionyl/Leucyl_tRNA_Synth"/>
</dbReference>
<dbReference type="NCBIfam" id="TIGR00395">
    <property type="entry name" value="leuS_arch"/>
    <property type="match status" value="1"/>
</dbReference>
<evidence type="ECO:0000256" key="10">
    <source>
        <dbReference type="RuleBase" id="RU363035"/>
    </source>
</evidence>
<dbReference type="Gene3D" id="3.90.740.10">
    <property type="entry name" value="Valyl/Leucyl/Isoleucyl-tRNA synthetase, editing domain"/>
    <property type="match status" value="1"/>
</dbReference>
<keyword evidence="3 10" id="KW-0436">Ligase</keyword>
<evidence type="ECO:0000256" key="5">
    <source>
        <dbReference type="ARBA" id="ARBA00022840"/>
    </source>
</evidence>
<comment type="similarity">
    <text evidence="1 10">Belongs to the class-I aminoacyl-tRNA synthetase family.</text>
</comment>
<evidence type="ECO:0000256" key="7">
    <source>
        <dbReference type="ARBA" id="ARBA00023146"/>
    </source>
</evidence>
<keyword evidence="7 10" id="KW-0030">Aminoacyl-tRNA synthetase</keyword>
<dbReference type="PANTHER" id="PTHR45794">
    <property type="entry name" value="LEUCYL-TRNA SYNTHETASE"/>
    <property type="match status" value="1"/>
</dbReference>
<evidence type="ECO:0000256" key="3">
    <source>
        <dbReference type="ARBA" id="ARBA00022598"/>
    </source>
</evidence>
<dbReference type="PROSITE" id="PS00178">
    <property type="entry name" value="AA_TRNA_LIGASE_I"/>
    <property type="match status" value="1"/>
</dbReference>
<dbReference type="Pfam" id="PF00133">
    <property type="entry name" value="tRNA-synt_1"/>
    <property type="match status" value="1"/>
</dbReference>